<proteinExistence type="predicted"/>
<evidence type="ECO:0000313" key="2">
    <source>
        <dbReference type="EMBL" id="VAW97266.1"/>
    </source>
</evidence>
<feature type="transmembrane region" description="Helical" evidence="1">
    <location>
        <begin position="70"/>
        <end position="87"/>
    </location>
</feature>
<keyword evidence="1" id="KW-0472">Membrane</keyword>
<organism evidence="2">
    <name type="scientific">hydrothermal vent metagenome</name>
    <dbReference type="NCBI Taxonomy" id="652676"/>
    <lineage>
        <taxon>unclassified sequences</taxon>
        <taxon>metagenomes</taxon>
        <taxon>ecological metagenomes</taxon>
    </lineage>
</organism>
<feature type="transmembrane region" description="Helical" evidence="1">
    <location>
        <begin position="41"/>
        <end position="58"/>
    </location>
</feature>
<name>A0A3B1AWR2_9ZZZZ</name>
<accession>A0A3B1AWR2</accession>
<keyword evidence="1" id="KW-1133">Transmembrane helix</keyword>
<reference evidence="2" key="1">
    <citation type="submission" date="2018-06" db="EMBL/GenBank/DDBJ databases">
        <authorList>
            <person name="Zhirakovskaya E."/>
        </authorList>
    </citation>
    <scope>NUCLEOTIDE SEQUENCE</scope>
</reference>
<keyword evidence="1" id="KW-0812">Transmembrane</keyword>
<keyword evidence="2" id="KW-0808">Transferase</keyword>
<gene>
    <name evidence="2" type="ORF">MNBD_GAMMA23-1807</name>
</gene>
<feature type="transmembrane region" description="Helical" evidence="1">
    <location>
        <begin position="12"/>
        <end position="35"/>
    </location>
</feature>
<dbReference type="AlphaFoldDB" id="A0A3B1AWR2"/>
<sequence length="149" mass="16799">MISSDRSWVIYLVLWAVTPLLFFTFAGNLLATYALPSMVPLALLGAQCWILVCAASATHHGQCKSWLKKIPYLGLFVPVLLLTAVSLQNSKYISIKSQKDLLAAYKQIKTKTDSKLVYLLKRPFSAQFYSRGKALEAKTWQQAMVYFND</sequence>
<protein>
    <submittedName>
        <fullName evidence="2">Polymyxin resistance protein ArnT, undecaprenyl phosphate-alpha-L-Ara4N transferase Melittin resistance protein PqaB</fullName>
    </submittedName>
</protein>
<dbReference type="GO" id="GO:0016740">
    <property type="term" value="F:transferase activity"/>
    <property type="evidence" value="ECO:0007669"/>
    <property type="project" value="UniProtKB-KW"/>
</dbReference>
<dbReference type="EMBL" id="UOFT01000056">
    <property type="protein sequence ID" value="VAW97266.1"/>
    <property type="molecule type" value="Genomic_DNA"/>
</dbReference>
<evidence type="ECO:0000256" key="1">
    <source>
        <dbReference type="SAM" id="Phobius"/>
    </source>
</evidence>